<proteinExistence type="predicted"/>
<dbReference type="KEGG" id="cak:Caul_0450"/>
<sequence length="396" mass="41319">MVKQDRDALVAGVGMVAFTKPSANLAYDDFASEAVKLALADAGVDYNLVQQAYAGFVFADSCAGQRVIYRAGMTGIPIINVNNNCATGSTALFLARQAVASGAVDCALAVGFEQMSPGALGSAYPDRVSPFADFDVTCEGLVDVELPLALKYFGGAGREHMERYGTTLESFAMVRAKASRHAAKNPLSVFRNVMSVEEVLAAPMMWPGVMTRPMACPPTCGGAAAVIVSPDFARRHGLSAKVRIAAQAMTTDTPSTFDDQSMISLVGAKIAKAAAQAVYEAASVDPRDIRVVELHDCFAHNEVLSYEALGLCPEGGAGGFIADGDNTYGGRVVTNPSGGLLSKGHPLGATGLAQCYELTLQLRGTAGERQVEGARHGLQHNLGLGGACVVTLYEAV</sequence>
<dbReference type="HOGENOM" id="CLU_035425_0_0_5"/>
<gene>
    <name evidence="11" type="ordered locus">Caul_0450</name>
</gene>
<evidence type="ECO:0000256" key="5">
    <source>
        <dbReference type="ARBA" id="ARBA00023055"/>
    </source>
</evidence>
<evidence type="ECO:0000256" key="1">
    <source>
        <dbReference type="ARBA" id="ARBA00004275"/>
    </source>
</evidence>
<dbReference type="InterPro" id="IPR020613">
    <property type="entry name" value="Thiolase_CS"/>
</dbReference>
<keyword evidence="5" id="KW-0445">Lipid transport</keyword>
<dbReference type="InterPro" id="IPR002155">
    <property type="entry name" value="Thiolase"/>
</dbReference>
<evidence type="ECO:0000256" key="8">
    <source>
        <dbReference type="ARBA" id="ARBA00032316"/>
    </source>
</evidence>
<keyword evidence="7" id="KW-0576">Peroxisome</keyword>
<evidence type="ECO:0000259" key="10">
    <source>
        <dbReference type="Pfam" id="PF22691"/>
    </source>
</evidence>
<dbReference type="Pfam" id="PF00108">
    <property type="entry name" value="Thiolase_N"/>
    <property type="match status" value="1"/>
</dbReference>
<protein>
    <recommendedName>
        <fullName evidence="2">propanoyl-CoA C-acyltransferase</fullName>
        <ecNumber evidence="2">2.3.1.176</ecNumber>
    </recommendedName>
    <alternativeName>
        <fullName evidence="8">Propanoyl-CoA C-acyltransferase</fullName>
    </alternativeName>
</protein>
<dbReference type="EMBL" id="CP000927">
    <property type="protein sequence ID" value="ABZ69587.1"/>
    <property type="molecule type" value="Genomic_DNA"/>
</dbReference>
<evidence type="ECO:0000256" key="7">
    <source>
        <dbReference type="ARBA" id="ARBA00023140"/>
    </source>
</evidence>
<dbReference type="InterPro" id="IPR020616">
    <property type="entry name" value="Thiolase_N"/>
</dbReference>
<dbReference type="PROSITE" id="PS00098">
    <property type="entry name" value="THIOLASE_1"/>
    <property type="match status" value="1"/>
</dbReference>
<comment type="subcellular location">
    <subcellularLocation>
        <location evidence="1">Peroxisome</location>
    </subcellularLocation>
</comment>
<dbReference type="Gene3D" id="3.40.47.10">
    <property type="match status" value="1"/>
</dbReference>
<keyword evidence="6" id="KW-0446">Lipid-binding</keyword>
<dbReference type="GO" id="GO:0006869">
    <property type="term" value="P:lipid transport"/>
    <property type="evidence" value="ECO:0007669"/>
    <property type="project" value="UniProtKB-KW"/>
</dbReference>
<dbReference type="CDD" id="cd00829">
    <property type="entry name" value="SCP-x_thiolase"/>
    <property type="match status" value="1"/>
</dbReference>
<dbReference type="InterPro" id="IPR016039">
    <property type="entry name" value="Thiolase-like"/>
</dbReference>
<evidence type="ECO:0000256" key="4">
    <source>
        <dbReference type="ARBA" id="ARBA00022679"/>
    </source>
</evidence>
<dbReference type="PROSITE" id="PS00737">
    <property type="entry name" value="THIOLASE_2"/>
    <property type="match status" value="1"/>
</dbReference>
<dbReference type="InterPro" id="IPR055140">
    <property type="entry name" value="Thiolase_C_2"/>
</dbReference>
<dbReference type="SUPFAM" id="SSF53901">
    <property type="entry name" value="Thiolase-like"/>
    <property type="match status" value="2"/>
</dbReference>
<dbReference type="AlphaFoldDB" id="B0T6H0"/>
<dbReference type="Pfam" id="PF22691">
    <property type="entry name" value="Thiolase_C_1"/>
    <property type="match status" value="1"/>
</dbReference>
<keyword evidence="4 11" id="KW-0808">Transferase</keyword>
<evidence type="ECO:0000256" key="6">
    <source>
        <dbReference type="ARBA" id="ARBA00023121"/>
    </source>
</evidence>
<feature type="domain" description="Thiolase N-terminal" evidence="9">
    <location>
        <begin position="20"/>
        <end position="187"/>
    </location>
</feature>
<evidence type="ECO:0000256" key="3">
    <source>
        <dbReference type="ARBA" id="ARBA00022448"/>
    </source>
</evidence>
<dbReference type="STRING" id="366602.Caul_0450"/>
<evidence type="ECO:0000259" key="9">
    <source>
        <dbReference type="Pfam" id="PF00108"/>
    </source>
</evidence>
<keyword evidence="11" id="KW-0012">Acyltransferase</keyword>
<feature type="domain" description="Thiolase C-terminal" evidence="10">
    <location>
        <begin position="262"/>
        <end position="385"/>
    </location>
</feature>
<evidence type="ECO:0000256" key="2">
    <source>
        <dbReference type="ARBA" id="ARBA00012352"/>
    </source>
</evidence>
<keyword evidence="3" id="KW-0813">Transport</keyword>
<evidence type="ECO:0000313" key="11">
    <source>
        <dbReference type="EMBL" id="ABZ69587.1"/>
    </source>
</evidence>
<dbReference type="GO" id="GO:0003988">
    <property type="term" value="F:acetyl-CoA C-acyltransferase activity"/>
    <property type="evidence" value="ECO:0007669"/>
    <property type="project" value="UniProtKB-ARBA"/>
</dbReference>
<dbReference type="NCBIfam" id="NF006102">
    <property type="entry name" value="PRK08256.1"/>
    <property type="match status" value="1"/>
</dbReference>
<reference evidence="11" key="1">
    <citation type="submission" date="2008-01" db="EMBL/GenBank/DDBJ databases">
        <title>Complete sequence of chromosome of Caulobacter sp. K31.</title>
        <authorList>
            <consortium name="US DOE Joint Genome Institute"/>
            <person name="Copeland A."/>
            <person name="Lucas S."/>
            <person name="Lapidus A."/>
            <person name="Barry K."/>
            <person name="Glavina del Rio T."/>
            <person name="Dalin E."/>
            <person name="Tice H."/>
            <person name="Pitluck S."/>
            <person name="Bruce D."/>
            <person name="Goodwin L."/>
            <person name="Thompson L.S."/>
            <person name="Brettin T."/>
            <person name="Detter J.C."/>
            <person name="Han C."/>
            <person name="Schmutz J."/>
            <person name="Larimer F."/>
            <person name="Land M."/>
            <person name="Hauser L."/>
            <person name="Kyrpides N."/>
            <person name="Kim E."/>
            <person name="Stephens C."/>
            <person name="Richardson P."/>
        </authorList>
    </citation>
    <scope>NUCLEOTIDE SEQUENCE [LARGE SCALE GENOMIC DNA]</scope>
    <source>
        <strain evidence="11">K31</strain>
    </source>
</reference>
<dbReference type="eggNOG" id="COG0183">
    <property type="taxonomic scope" value="Bacteria"/>
</dbReference>
<accession>B0T6H0</accession>
<dbReference type="EC" id="2.3.1.176" evidence="2"/>
<dbReference type="PIRSF" id="PIRSF000429">
    <property type="entry name" value="Ac-CoA_Ac_transf"/>
    <property type="match status" value="1"/>
</dbReference>
<dbReference type="PANTHER" id="PTHR42870:SF1">
    <property type="entry name" value="NON-SPECIFIC LIPID-TRANSFER PROTEIN-LIKE 2"/>
    <property type="match status" value="1"/>
</dbReference>
<name>B0T6H0_CAUSK</name>
<dbReference type="PANTHER" id="PTHR42870">
    <property type="entry name" value="ACETYL-COA C-ACETYLTRANSFERASE"/>
    <property type="match status" value="1"/>
</dbReference>
<dbReference type="InterPro" id="IPR020615">
    <property type="entry name" value="Thiolase_acyl_enz_int_AS"/>
</dbReference>
<dbReference type="GO" id="GO:0008289">
    <property type="term" value="F:lipid binding"/>
    <property type="evidence" value="ECO:0007669"/>
    <property type="project" value="UniProtKB-KW"/>
</dbReference>
<organism evidence="11">
    <name type="scientific">Caulobacter sp. (strain K31)</name>
    <dbReference type="NCBI Taxonomy" id="366602"/>
    <lineage>
        <taxon>Bacteria</taxon>
        <taxon>Pseudomonadati</taxon>
        <taxon>Pseudomonadota</taxon>
        <taxon>Alphaproteobacteria</taxon>
        <taxon>Caulobacterales</taxon>
        <taxon>Caulobacteraceae</taxon>
        <taxon>Caulobacter</taxon>
    </lineage>
</organism>
<dbReference type="OrthoDB" id="9785768at2"/>